<dbReference type="InterPro" id="IPR000620">
    <property type="entry name" value="EamA_dom"/>
</dbReference>
<feature type="transmembrane region" description="Helical" evidence="2">
    <location>
        <begin position="84"/>
        <end position="102"/>
    </location>
</feature>
<dbReference type="Pfam" id="PF00892">
    <property type="entry name" value="EamA"/>
    <property type="match status" value="2"/>
</dbReference>
<evidence type="ECO:0000313" key="5">
    <source>
        <dbReference type="Proteomes" id="UP001652394"/>
    </source>
</evidence>
<organism evidence="4 5">
    <name type="scientific">Faecalicatena acetigenes</name>
    <dbReference type="NCBI Taxonomy" id="2981790"/>
    <lineage>
        <taxon>Bacteria</taxon>
        <taxon>Bacillati</taxon>
        <taxon>Bacillota</taxon>
        <taxon>Clostridia</taxon>
        <taxon>Lachnospirales</taxon>
        <taxon>Lachnospiraceae</taxon>
        <taxon>Faecalicatena</taxon>
    </lineage>
</organism>
<keyword evidence="2" id="KW-0472">Membrane</keyword>
<name>A0ABT2T9G8_9FIRM</name>
<dbReference type="SUPFAM" id="SSF103481">
    <property type="entry name" value="Multidrug resistance efflux transporter EmrE"/>
    <property type="match status" value="2"/>
</dbReference>
<keyword evidence="2" id="KW-0812">Transmembrane</keyword>
<feature type="transmembrane region" description="Helical" evidence="2">
    <location>
        <begin position="136"/>
        <end position="155"/>
    </location>
</feature>
<keyword evidence="5" id="KW-1185">Reference proteome</keyword>
<keyword evidence="2" id="KW-1133">Transmembrane helix</keyword>
<feature type="transmembrane region" description="Helical" evidence="2">
    <location>
        <begin position="196"/>
        <end position="214"/>
    </location>
</feature>
<dbReference type="EMBL" id="JAOQJX010000002">
    <property type="protein sequence ID" value="MCU6746486.1"/>
    <property type="molecule type" value="Genomic_DNA"/>
</dbReference>
<dbReference type="PANTHER" id="PTHR22911">
    <property type="entry name" value="ACYL-MALONYL CONDENSING ENZYME-RELATED"/>
    <property type="match status" value="1"/>
</dbReference>
<feature type="domain" description="EamA" evidence="3">
    <location>
        <begin position="136"/>
        <end position="265"/>
    </location>
</feature>
<dbReference type="RefSeq" id="WP_242866656.1">
    <property type="nucleotide sequence ID" value="NZ_JAOQJX010000002.1"/>
</dbReference>
<sequence length="274" mass="29560">MALLIFGTNGIFASHISLASSQIVLLRTFIGGIMLTCLVLFCGGFDKDRVQREWMPILLGGVALGLNWITLFEAYRVLNVSLATLIYYVGPILVLLFSPIFFREKLTGRKLISVIIVASGLLCISGSIVVTGMNTWGLVFAVISAILYAALIVINKQISHTSGLQTAAIELDVAFVVVLVYTLCTLGLPYLKGNDLPYIAAIGFINTGLAYLLYFSGLQKLSGQSVALISYLDPVSALLFSAFLLHEVMTSVQIVGAVLIIGGAMFGEIKKQRE</sequence>
<gene>
    <name evidence="4" type="ORF">OCV51_02240</name>
</gene>
<dbReference type="Gene3D" id="1.10.3730.20">
    <property type="match status" value="2"/>
</dbReference>
<feature type="domain" description="EamA" evidence="3">
    <location>
        <begin position="2"/>
        <end position="125"/>
    </location>
</feature>
<feature type="transmembrane region" description="Helical" evidence="2">
    <location>
        <begin position="226"/>
        <end position="245"/>
    </location>
</feature>
<proteinExistence type="inferred from homology"/>
<dbReference type="InterPro" id="IPR037185">
    <property type="entry name" value="EmrE-like"/>
</dbReference>
<feature type="transmembrane region" description="Helical" evidence="2">
    <location>
        <begin position="251"/>
        <end position="269"/>
    </location>
</feature>
<dbReference type="Proteomes" id="UP001652394">
    <property type="component" value="Unassembled WGS sequence"/>
</dbReference>
<reference evidence="4 5" key="1">
    <citation type="journal article" date="2021" name="ISME Commun">
        <title>Automated analysis of genomic sequences facilitates high-throughput and comprehensive description of bacteria.</title>
        <authorList>
            <person name="Hitch T.C.A."/>
        </authorList>
    </citation>
    <scope>NUCLEOTIDE SEQUENCE [LARGE SCALE GENOMIC DNA]</scope>
    <source>
        <strain evidence="4 5">H2_18</strain>
    </source>
</reference>
<feature type="transmembrane region" description="Helical" evidence="2">
    <location>
        <begin position="167"/>
        <end position="190"/>
    </location>
</feature>
<evidence type="ECO:0000256" key="1">
    <source>
        <dbReference type="ARBA" id="ARBA00007362"/>
    </source>
</evidence>
<comment type="similarity">
    <text evidence="1">Belongs to the EamA transporter family.</text>
</comment>
<protein>
    <submittedName>
        <fullName evidence="4">DMT family transporter</fullName>
    </submittedName>
</protein>
<dbReference type="PANTHER" id="PTHR22911:SF102">
    <property type="entry name" value="MEMBRANE PROTEIN"/>
    <property type="match status" value="1"/>
</dbReference>
<evidence type="ECO:0000259" key="3">
    <source>
        <dbReference type="Pfam" id="PF00892"/>
    </source>
</evidence>
<feature type="transmembrane region" description="Helical" evidence="2">
    <location>
        <begin position="111"/>
        <end position="130"/>
    </location>
</feature>
<feature type="transmembrane region" description="Helical" evidence="2">
    <location>
        <begin position="29"/>
        <end position="45"/>
    </location>
</feature>
<evidence type="ECO:0000313" key="4">
    <source>
        <dbReference type="EMBL" id="MCU6746486.1"/>
    </source>
</evidence>
<feature type="transmembrane region" description="Helical" evidence="2">
    <location>
        <begin position="57"/>
        <end position="78"/>
    </location>
</feature>
<accession>A0ABT2T9G8</accession>
<evidence type="ECO:0000256" key="2">
    <source>
        <dbReference type="SAM" id="Phobius"/>
    </source>
</evidence>
<comment type="caution">
    <text evidence="4">The sequence shown here is derived from an EMBL/GenBank/DDBJ whole genome shotgun (WGS) entry which is preliminary data.</text>
</comment>